<evidence type="ECO:0000256" key="1">
    <source>
        <dbReference type="SAM" id="MobiDB-lite"/>
    </source>
</evidence>
<protein>
    <recommendedName>
        <fullName evidence="4">SnoaL-like domain-containing protein</fullName>
    </recommendedName>
</protein>
<sequence length="168" mass="17698">MQTTAKVRNVTGGRLSKHRRHAVLTQVTSVVDGWWDAAYLSSGGDDQDFPGFTTGAAKLAEGDRQIMTAAALPDGATDPVAVRRSVALDILAVHGRAAGVIATVALGVHTSGDTDRILAVRGLLQLSHDSGAWRVFGYDVTATPRVVGASPQNARPQKKDSDKKKGRS</sequence>
<proteinExistence type="predicted"/>
<dbReference type="EMBL" id="BAABAH010000010">
    <property type="protein sequence ID" value="GAA3825045.1"/>
    <property type="molecule type" value="Genomic_DNA"/>
</dbReference>
<feature type="compositionally biased region" description="Basic and acidic residues" evidence="1">
    <location>
        <begin position="157"/>
        <end position="168"/>
    </location>
</feature>
<name>A0ABP7IRD9_9ACTN</name>
<comment type="caution">
    <text evidence="2">The sequence shown here is derived from an EMBL/GenBank/DDBJ whole genome shotgun (WGS) entry which is preliminary data.</text>
</comment>
<feature type="region of interest" description="Disordered" evidence="1">
    <location>
        <begin position="147"/>
        <end position="168"/>
    </location>
</feature>
<accession>A0ABP7IRD9</accession>
<keyword evidence="3" id="KW-1185">Reference proteome</keyword>
<evidence type="ECO:0008006" key="4">
    <source>
        <dbReference type="Google" id="ProtNLM"/>
    </source>
</evidence>
<evidence type="ECO:0000313" key="2">
    <source>
        <dbReference type="EMBL" id="GAA3825045.1"/>
    </source>
</evidence>
<reference evidence="3" key="1">
    <citation type="journal article" date="2019" name="Int. J. Syst. Evol. Microbiol.">
        <title>The Global Catalogue of Microorganisms (GCM) 10K type strain sequencing project: providing services to taxonomists for standard genome sequencing and annotation.</title>
        <authorList>
            <consortium name="The Broad Institute Genomics Platform"/>
            <consortium name="The Broad Institute Genome Sequencing Center for Infectious Disease"/>
            <person name="Wu L."/>
            <person name="Ma J."/>
        </authorList>
    </citation>
    <scope>NUCLEOTIDE SEQUENCE [LARGE SCALE GENOMIC DNA]</scope>
    <source>
        <strain evidence="3">JCM 16953</strain>
    </source>
</reference>
<dbReference type="Proteomes" id="UP001501821">
    <property type="component" value="Unassembled WGS sequence"/>
</dbReference>
<gene>
    <name evidence="2" type="ORF">GCM10022242_28020</name>
</gene>
<organism evidence="2 3">
    <name type="scientific">Nocardioides panacisoli</name>
    <dbReference type="NCBI Taxonomy" id="627624"/>
    <lineage>
        <taxon>Bacteria</taxon>
        <taxon>Bacillati</taxon>
        <taxon>Actinomycetota</taxon>
        <taxon>Actinomycetes</taxon>
        <taxon>Propionibacteriales</taxon>
        <taxon>Nocardioidaceae</taxon>
        <taxon>Nocardioides</taxon>
    </lineage>
</organism>
<evidence type="ECO:0000313" key="3">
    <source>
        <dbReference type="Proteomes" id="UP001501821"/>
    </source>
</evidence>